<comment type="caution">
    <text evidence="2">The sequence shown here is derived from an EMBL/GenBank/DDBJ whole genome shotgun (WGS) entry which is preliminary data.</text>
</comment>
<sequence length="110" mass="12708">MGSRHDHHVKHDRHDRKQGFQQLVRLVTFGLAVAAVVKERRLPPEERTWHGVVAGFVPYDFRMPTVERFRARMWDPDGDHLVNPRVFGVGWTMNVGKAVKIVREKVAEAS</sequence>
<dbReference type="InterPro" id="IPR043831">
    <property type="entry name" value="DUF5808"/>
</dbReference>
<dbReference type="AlphaFoldDB" id="A0A1J5PY07"/>
<evidence type="ECO:0000259" key="1">
    <source>
        <dbReference type="Pfam" id="PF19124"/>
    </source>
</evidence>
<dbReference type="Pfam" id="PF19124">
    <property type="entry name" value="DUF5808"/>
    <property type="match status" value="1"/>
</dbReference>
<organism evidence="2">
    <name type="scientific">mine drainage metagenome</name>
    <dbReference type="NCBI Taxonomy" id="410659"/>
    <lineage>
        <taxon>unclassified sequences</taxon>
        <taxon>metagenomes</taxon>
        <taxon>ecological metagenomes</taxon>
    </lineage>
</organism>
<protein>
    <recommendedName>
        <fullName evidence="1">DUF5808 domain-containing protein</fullName>
    </recommendedName>
</protein>
<accession>A0A1J5PY07</accession>
<gene>
    <name evidence="2" type="ORF">GALL_423710</name>
</gene>
<reference evidence="2" key="1">
    <citation type="submission" date="2016-10" db="EMBL/GenBank/DDBJ databases">
        <title>Sequence of Gallionella enrichment culture.</title>
        <authorList>
            <person name="Poehlein A."/>
            <person name="Muehling M."/>
            <person name="Daniel R."/>
        </authorList>
    </citation>
    <scope>NUCLEOTIDE SEQUENCE</scope>
</reference>
<feature type="domain" description="DUF5808" evidence="1">
    <location>
        <begin position="76"/>
        <end position="97"/>
    </location>
</feature>
<evidence type="ECO:0000313" key="2">
    <source>
        <dbReference type="EMBL" id="OIQ75954.1"/>
    </source>
</evidence>
<dbReference type="EMBL" id="MLJW01002006">
    <property type="protein sequence ID" value="OIQ75954.1"/>
    <property type="molecule type" value="Genomic_DNA"/>
</dbReference>
<proteinExistence type="predicted"/>
<name>A0A1J5PY07_9ZZZZ</name>